<gene>
    <name evidence="3" type="ORF">ACFQFQ_32845</name>
</gene>
<evidence type="ECO:0000313" key="4">
    <source>
        <dbReference type="Proteomes" id="UP001596353"/>
    </source>
</evidence>
<dbReference type="SUPFAM" id="SSF56645">
    <property type="entry name" value="Acyl-CoA dehydrogenase NM domain-like"/>
    <property type="match status" value="1"/>
</dbReference>
<dbReference type="Proteomes" id="UP001596353">
    <property type="component" value="Unassembled WGS sequence"/>
</dbReference>
<evidence type="ECO:0000313" key="3">
    <source>
        <dbReference type="EMBL" id="MFC6763318.1"/>
    </source>
</evidence>
<reference evidence="4" key="1">
    <citation type="journal article" date="2019" name="Int. J. Syst. Evol. Microbiol.">
        <title>The Global Catalogue of Microorganisms (GCM) 10K type strain sequencing project: providing services to taxonomists for standard genome sequencing and annotation.</title>
        <authorList>
            <consortium name="The Broad Institute Genomics Platform"/>
            <consortium name="The Broad Institute Genome Sequencing Center for Infectious Disease"/>
            <person name="Wu L."/>
            <person name="Ma J."/>
        </authorList>
    </citation>
    <scope>NUCLEOTIDE SEQUENCE [LARGE SCALE GENOMIC DNA]</scope>
    <source>
        <strain evidence="4">CCUG 66188</strain>
    </source>
</reference>
<feature type="region of interest" description="Disordered" evidence="1">
    <location>
        <begin position="105"/>
        <end position="134"/>
    </location>
</feature>
<dbReference type="PANTHER" id="PTHR43884">
    <property type="entry name" value="ACYL-COA DEHYDROGENASE"/>
    <property type="match status" value="1"/>
</dbReference>
<dbReference type="InterPro" id="IPR009100">
    <property type="entry name" value="AcylCoA_DH/oxidase_NM_dom_sf"/>
</dbReference>
<accession>A0ABW2BD06</accession>
<feature type="compositionally biased region" description="Basic residues" evidence="1">
    <location>
        <begin position="113"/>
        <end position="134"/>
    </location>
</feature>
<feature type="domain" description="Acyl-CoA dehydrogenase/oxidase N-terminal" evidence="2">
    <location>
        <begin position="16"/>
        <end position="111"/>
    </location>
</feature>
<dbReference type="Pfam" id="PF02771">
    <property type="entry name" value="Acyl-CoA_dh_N"/>
    <property type="match status" value="1"/>
</dbReference>
<evidence type="ECO:0000256" key="1">
    <source>
        <dbReference type="SAM" id="MobiDB-lite"/>
    </source>
</evidence>
<protein>
    <submittedName>
        <fullName evidence="3">Acyl-CoA dehydrogenase family protein</fullName>
    </submittedName>
</protein>
<proteinExistence type="predicted"/>
<dbReference type="Gene3D" id="1.10.540.10">
    <property type="entry name" value="Acyl-CoA dehydrogenase/oxidase, N-terminal domain"/>
    <property type="match status" value="1"/>
</dbReference>
<dbReference type="InterPro" id="IPR037069">
    <property type="entry name" value="AcylCoA_DH/ox_N_sf"/>
</dbReference>
<keyword evidence="4" id="KW-1185">Reference proteome</keyword>
<dbReference type="EMBL" id="JBHSWG010000010">
    <property type="protein sequence ID" value="MFC6763318.1"/>
    <property type="molecule type" value="Genomic_DNA"/>
</dbReference>
<organism evidence="3 4">
    <name type="scientific">Sulfitobacter porphyrae</name>
    <dbReference type="NCBI Taxonomy" id="1246864"/>
    <lineage>
        <taxon>Bacteria</taxon>
        <taxon>Pseudomonadati</taxon>
        <taxon>Pseudomonadota</taxon>
        <taxon>Alphaproteobacteria</taxon>
        <taxon>Rhodobacterales</taxon>
        <taxon>Roseobacteraceae</taxon>
        <taxon>Sulfitobacter</taxon>
    </lineage>
</organism>
<sequence length="134" mass="15048">MTRQDTITAATGPFNEDLNMIRDQLRRFIETEVTAKAEPWEEEGMVPRDVLRRMGDLGVLGMRYDKQYGGAGLDVVSSVVLAEEVGRSTFGGFSATVLVHTDMASPHLENAARRNRRRAGCHRSYRAKRSPPWP</sequence>
<comment type="caution">
    <text evidence="3">The sequence shown here is derived from an EMBL/GenBank/DDBJ whole genome shotgun (WGS) entry which is preliminary data.</text>
</comment>
<name>A0ABW2BD06_9RHOB</name>
<evidence type="ECO:0000259" key="2">
    <source>
        <dbReference type="Pfam" id="PF02771"/>
    </source>
</evidence>
<dbReference type="InterPro" id="IPR013786">
    <property type="entry name" value="AcylCoA_DH/ox_N"/>
</dbReference>
<dbReference type="PANTHER" id="PTHR43884:SF12">
    <property type="entry name" value="ISOVALERYL-COA DEHYDROGENASE, MITOCHONDRIAL-RELATED"/>
    <property type="match status" value="1"/>
</dbReference>